<dbReference type="PANTHER" id="PTHR42715:SF27">
    <property type="entry name" value="BETA-GLUCOSIDASE-RELATED"/>
    <property type="match status" value="1"/>
</dbReference>
<evidence type="ECO:0000313" key="9">
    <source>
        <dbReference type="Proteomes" id="UP000182334"/>
    </source>
</evidence>
<keyword evidence="6" id="KW-0119">Carbohydrate metabolism</keyword>
<dbReference type="InterPro" id="IPR036962">
    <property type="entry name" value="Glyco_hydro_3_N_sf"/>
</dbReference>
<dbReference type="Gene3D" id="2.60.120.260">
    <property type="entry name" value="Galactose-binding domain-like"/>
    <property type="match status" value="1"/>
</dbReference>
<dbReference type="PRINTS" id="PR00133">
    <property type="entry name" value="GLHYDRLASE3"/>
</dbReference>
<evidence type="ECO:0000256" key="2">
    <source>
        <dbReference type="ARBA" id="ARBA00005336"/>
    </source>
</evidence>
<dbReference type="PROSITE" id="PS00775">
    <property type="entry name" value="GLYCOSYL_HYDROL_F3"/>
    <property type="match status" value="1"/>
</dbReference>
<name>A0A1L0B5U5_9ASCO</name>
<evidence type="ECO:0000256" key="4">
    <source>
        <dbReference type="ARBA" id="ARBA00022801"/>
    </source>
</evidence>
<organism evidence="8 9">
    <name type="scientific">Sungouiella intermedia</name>
    <dbReference type="NCBI Taxonomy" id="45354"/>
    <lineage>
        <taxon>Eukaryota</taxon>
        <taxon>Fungi</taxon>
        <taxon>Dikarya</taxon>
        <taxon>Ascomycota</taxon>
        <taxon>Saccharomycotina</taxon>
        <taxon>Pichiomycetes</taxon>
        <taxon>Metschnikowiaceae</taxon>
        <taxon>Sungouiella</taxon>
    </lineage>
</organism>
<dbReference type="GO" id="GO:0008422">
    <property type="term" value="F:beta-glucosidase activity"/>
    <property type="evidence" value="ECO:0007669"/>
    <property type="project" value="UniProtKB-EC"/>
</dbReference>
<dbReference type="Pfam" id="PF00933">
    <property type="entry name" value="Glyco_hydro_3"/>
    <property type="match status" value="1"/>
</dbReference>
<evidence type="ECO:0000256" key="1">
    <source>
        <dbReference type="ARBA" id="ARBA00000448"/>
    </source>
</evidence>
<dbReference type="InterPro" id="IPR013783">
    <property type="entry name" value="Ig-like_fold"/>
</dbReference>
<dbReference type="OrthoDB" id="47059at2759"/>
<dbReference type="AlphaFoldDB" id="A0A1L0B5U5"/>
<keyword evidence="9" id="KW-1185">Reference proteome</keyword>
<keyword evidence="4 6" id="KW-0378">Hydrolase</keyword>
<dbReference type="GO" id="GO:0030245">
    <property type="term" value="P:cellulose catabolic process"/>
    <property type="evidence" value="ECO:0007669"/>
    <property type="project" value="UniProtKB-UniPathway"/>
</dbReference>
<dbReference type="Pfam" id="PF01915">
    <property type="entry name" value="Glyco_hydro_3_C"/>
    <property type="match status" value="1"/>
</dbReference>
<keyword evidence="6" id="KW-0624">Polysaccharide degradation</keyword>
<dbReference type="PROSITE" id="PS51820">
    <property type="entry name" value="PA14"/>
    <property type="match status" value="1"/>
</dbReference>
<dbReference type="Pfam" id="PF07691">
    <property type="entry name" value="PA14"/>
    <property type="match status" value="1"/>
</dbReference>
<dbReference type="InterPro" id="IPR036881">
    <property type="entry name" value="Glyco_hydro_3_C_sf"/>
</dbReference>
<dbReference type="SUPFAM" id="SSF52279">
    <property type="entry name" value="Beta-D-glucan exohydrolase, C-terminal domain"/>
    <property type="match status" value="1"/>
</dbReference>
<dbReference type="Gene3D" id="3.20.20.300">
    <property type="entry name" value="Glycoside hydrolase, family 3, N-terminal domain"/>
    <property type="match status" value="1"/>
</dbReference>
<dbReference type="PROSITE" id="PS00018">
    <property type="entry name" value="EF_HAND_1"/>
    <property type="match status" value="1"/>
</dbReference>
<dbReference type="EC" id="3.2.1.21" evidence="3 6"/>
<dbReference type="EMBL" id="LT635756">
    <property type="protein sequence ID" value="SGZ46210.1"/>
    <property type="molecule type" value="Genomic_DNA"/>
</dbReference>
<dbReference type="InterPro" id="IPR017853">
    <property type="entry name" value="GH"/>
</dbReference>
<dbReference type="SMART" id="SM01217">
    <property type="entry name" value="Fn3_like"/>
    <property type="match status" value="1"/>
</dbReference>
<sequence length="845" mass="93546">MMQLDVEQLLIDLTLLEKISLLAGLNSCQTVKVDRLNIPEVRVSDGPNGVRGTRFFNSIPSNCFPCGTGMASTFNKDLLLEAGKLMCKEAKMKSIHCILGPTCNIARGPLGGRTFESYSEDPVLSGIMSAAIINGIQLGNVVACLKHFVCNDQEEDRNGVDTIVTERALREVYLKPFQIAVRDANPGAMMIAFNKVNGEHVSQDKKFLQDVLRKEWEWDGLTMSDWFGTYTTKQALEAGLNLEMPGPTRMRQEVQTSHMVVCNEIHRDVIDDNVRHVLKFINNCLMAEIPDDFEETENTDPAASTLLRQIAGESLVLLKNEDNILPLSPENEVGNELIAVIGPNARAERNSGGGSASIRTRYTITPFEGILNKVKERAGDNAVIIEHSLGAYLDKTMPDIGNILTRENGEKGFTIKFFREPRGSPNRGEPFDVVLSDSTKMFLTDYSSSKLPAGTHLFYADIEGYFTPEETSAYEFGCSCLGTAQMFVDDELVVDNKTHQVKGDAFFLGLGTREEKGQIDLEKGKKYKLRVEFGTSPTSKLLAGVHDTGGVFFGAQIKTTDEVALEKALDLAKRADKVVLVAGLCKDWESEGYDRKIMEVPGWTDKLIAEVCKVNQNVIVVNQSGSPISMPWINKVKALVHAWYGGNELGNAIADVLFGDVNPSGKLSLTFPEKLEHNPSFLNFGSTNSRVLYGEDVFVGYKYYEKVDRKPLFPFGFGLSYTTFAFNNIQTVIDGDHIVANLDVSNTGEVDGAEVVQLYVKPQNPSIIRPVKELRDFGKVFLKSGETKTLTLKTSLLEATSYWDSYQKKWLSEKDTYTIILATSSDKVVGQSDITTVADKFWLGL</sequence>
<comment type="catalytic activity">
    <reaction evidence="1 6">
        <text>Hydrolysis of terminal, non-reducing beta-D-glucosyl residues with release of beta-D-glucose.</text>
        <dbReference type="EC" id="3.2.1.21"/>
    </reaction>
</comment>
<dbReference type="InterPro" id="IPR026891">
    <property type="entry name" value="Fn3-like"/>
</dbReference>
<dbReference type="InterPro" id="IPR018247">
    <property type="entry name" value="EF_Hand_1_Ca_BS"/>
</dbReference>
<dbReference type="Proteomes" id="UP000182334">
    <property type="component" value="Chromosome I"/>
</dbReference>
<dbReference type="SUPFAM" id="SSF51445">
    <property type="entry name" value="(Trans)glycosidases"/>
    <property type="match status" value="1"/>
</dbReference>
<dbReference type="PANTHER" id="PTHR42715">
    <property type="entry name" value="BETA-GLUCOSIDASE"/>
    <property type="match status" value="1"/>
</dbReference>
<dbReference type="InterPro" id="IPR001764">
    <property type="entry name" value="Glyco_hydro_3_N"/>
</dbReference>
<dbReference type="InterPro" id="IPR050288">
    <property type="entry name" value="Cellulose_deg_GH3"/>
</dbReference>
<dbReference type="STRING" id="45354.A0A1L0B5U5"/>
<dbReference type="InterPro" id="IPR037524">
    <property type="entry name" value="PA14/GLEYA"/>
</dbReference>
<evidence type="ECO:0000259" key="7">
    <source>
        <dbReference type="PROSITE" id="PS51820"/>
    </source>
</evidence>
<evidence type="ECO:0000313" key="8">
    <source>
        <dbReference type="EMBL" id="SGZ46210.1"/>
    </source>
</evidence>
<protein>
    <recommendedName>
        <fullName evidence="3 6">beta-glucosidase</fullName>
        <ecNumber evidence="3 6">3.2.1.21</ecNumber>
    </recommendedName>
</protein>
<comment type="pathway">
    <text evidence="6">Glycan metabolism; cellulose degradation.</text>
</comment>
<comment type="similarity">
    <text evidence="2 6">Belongs to the glycosyl hydrolase 3 family.</text>
</comment>
<dbReference type="Gene3D" id="2.60.40.10">
    <property type="entry name" value="Immunoglobulins"/>
    <property type="match status" value="1"/>
</dbReference>
<dbReference type="Pfam" id="PF14310">
    <property type="entry name" value="Fn3-like"/>
    <property type="match status" value="1"/>
</dbReference>
<dbReference type="Gene3D" id="3.40.50.1700">
    <property type="entry name" value="Glycoside hydrolase family 3 C-terminal domain"/>
    <property type="match status" value="1"/>
</dbReference>
<dbReference type="InterPro" id="IPR002772">
    <property type="entry name" value="Glyco_hydro_3_C"/>
</dbReference>
<dbReference type="InterPro" id="IPR011658">
    <property type="entry name" value="PA14_dom"/>
</dbReference>
<evidence type="ECO:0000256" key="3">
    <source>
        <dbReference type="ARBA" id="ARBA00012744"/>
    </source>
</evidence>
<accession>A0A1L0B5U5</accession>
<dbReference type="UniPathway" id="UPA00696"/>
<evidence type="ECO:0000256" key="6">
    <source>
        <dbReference type="RuleBase" id="RU361161"/>
    </source>
</evidence>
<reference evidence="8 9" key="1">
    <citation type="submission" date="2016-10" db="EMBL/GenBank/DDBJ databases">
        <authorList>
            <person name="de Groot N.N."/>
        </authorList>
    </citation>
    <scope>NUCLEOTIDE SEQUENCE [LARGE SCALE GENOMIC DNA]</scope>
    <source>
        <strain evidence="8 9">CBS 141442</strain>
    </source>
</reference>
<keyword evidence="5 6" id="KW-0326">Glycosidase</keyword>
<dbReference type="InterPro" id="IPR019800">
    <property type="entry name" value="Glyco_hydro_3_AS"/>
</dbReference>
<proteinExistence type="inferred from homology"/>
<dbReference type="FunFam" id="2.60.40.10:FF:000495">
    <property type="entry name" value="Periplasmic beta-glucosidase"/>
    <property type="match status" value="1"/>
</dbReference>
<evidence type="ECO:0000256" key="5">
    <source>
        <dbReference type="ARBA" id="ARBA00023295"/>
    </source>
</evidence>
<feature type="domain" description="PA14" evidence="7">
    <location>
        <begin position="408"/>
        <end position="569"/>
    </location>
</feature>
<dbReference type="SMART" id="SM00758">
    <property type="entry name" value="PA14"/>
    <property type="match status" value="1"/>
</dbReference>
<gene>
    <name evidence="8" type="ORF">SAMEA4029010_CIC11G00000002535</name>
</gene>